<keyword evidence="5" id="KW-0645">Protease</keyword>
<dbReference type="PANTHER" id="PTHR24006">
    <property type="entry name" value="UBIQUITIN CARBOXYL-TERMINAL HYDROLASE"/>
    <property type="match status" value="1"/>
</dbReference>
<dbReference type="Gene3D" id="3.90.70.10">
    <property type="entry name" value="Cysteine proteinases"/>
    <property type="match status" value="1"/>
</dbReference>
<keyword evidence="6" id="KW-0833">Ubl conjugation pathway</keyword>
<sequence length="177" mass="20312">MPLVKKSHHAKAAWVWCDTVDVANISEDNIRTSYRLHFPKCKPSACRRNCKWNPFCLSSLGETKWLSQTVEESDEDDTLELRKPNTFVGLKNLGATCYVNSLLQLWFHNPEFREAMFLWNPLEDPAENLLSVTNSGETSDIKNSRSVVGHLQLLFVLLQFGKQRTLDPKDFHSSTRS</sequence>
<reference evidence="11" key="1">
    <citation type="submission" date="2014-09" db="EMBL/GenBank/DDBJ databases">
        <authorList>
            <person name="Magalhaes I.L.F."/>
            <person name="Oliveira U."/>
            <person name="Santos F.R."/>
            <person name="Vidigal T.H.D.A."/>
            <person name="Brescovit A.D."/>
            <person name="Santos A.J."/>
        </authorList>
    </citation>
    <scope>NUCLEOTIDE SEQUENCE</scope>
</reference>
<evidence type="ECO:0000256" key="6">
    <source>
        <dbReference type="ARBA" id="ARBA00022786"/>
    </source>
</evidence>
<accession>A0A0K8S638</accession>
<evidence type="ECO:0000313" key="11">
    <source>
        <dbReference type="EMBL" id="JAG48619.1"/>
    </source>
</evidence>
<comment type="catalytic activity">
    <reaction evidence="1">
        <text>Thiol-dependent hydrolysis of ester, thioester, amide, peptide and isopeptide bonds formed by the C-terminal Gly of ubiquitin (a 76-residue protein attached to proteins as an intracellular targeting signal).</text>
        <dbReference type="EC" id="3.4.19.12"/>
    </reaction>
</comment>
<dbReference type="PANTHER" id="PTHR24006:SF722">
    <property type="entry name" value="UBIQUITIN CARBOXYL-TERMINAL HYDROLASE 48"/>
    <property type="match status" value="1"/>
</dbReference>
<dbReference type="InterPro" id="IPR028889">
    <property type="entry name" value="USP"/>
</dbReference>
<name>A0A0K8S638_LYGHE</name>
<dbReference type="PROSITE" id="PS50235">
    <property type="entry name" value="USP_3"/>
    <property type="match status" value="1"/>
</dbReference>
<evidence type="ECO:0000256" key="4">
    <source>
        <dbReference type="ARBA" id="ARBA00012759"/>
    </source>
</evidence>
<dbReference type="GO" id="GO:0005829">
    <property type="term" value="C:cytosol"/>
    <property type="evidence" value="ECO:0007669"/>
    <property type="project" value="TreeGrafter"/>
</dbReference>
<organism evidence="11">
    <name type="scientific">Lygus hesperus</name>
    <name type="common">Western plant bug</name>
    <dbReference type="NCBI Taxonomy" id="30085"/>
    <lineage>
        <taxon>Eukaryota</taxon>
        <taxon>Metazoa</taxon>
        <taxon>Ecdysozoa</taxon>
        <taxon>Arthropoda</taxon>
        <taxon>Hexapoda</taxon>
        <taxon>Insecta</taxon>
        <taxon>Pterygota</taxon>
        <taxon>Neoptera</taxon>
        <taxon>Paraneoptera</taxon>
        <taxon>Hemiptera</taxon>
        <taxon>Heteroptera</taxon>
        <taxon>Panheteroptera</taxon>
        <taxon>Cimicomorpha</taxon>
        <taxon>Miridae</taxon>
        <taxon>Mirini</taxon>
        <taxon>Lygus</taxon>
    </lineage>
</organism>
<dbReference type="GO" id="GO:0004843">
    <property type="term" value="F:cysteine-type deubiquitinase activity"/>
    <property type="evidence" value="ECO:0007669"/>
    <property type="project" value="UniProtKB-EC"/>
</dbReference>
<evidence type="ECO:0000256" key="5">
    <source>
        <dbReference type="ARBA" id="ARBA00022670"/>
    </source>
</evidence>
<keyword evidence="8" id="KW-0788">Thiol protease</keyword>
<dbReference type="EMBL" id="GBRD01017208">
    <property type="protein sequence ID" value="JAG48619.1"/>
    <property type="molecule type" value="Transcribed_RNA"/>
</dbReference>
<evidence type="ECO:0000259" key="10">
    <source>
        <dbReference type="PROSITE" id="PS50235"/>
    </source>
</evidence>
<dbReference type="SUPFAM" id="SSF54001">
    <property type="entry name" value="Cysteine proteinases"/>
    <property type="match status" value="1"/>
</dbReference>
<feature type="domain" description="USP" evidence="10">
    <location>
        <begin position="88"/>
        <end position="177"/>
    </location>
</feature>
<evidence type="ECO:0000256" key="1">
    <source>
        <dbReference type="ARBA" id="ARBA00000707"/>
    </source>
</evidence>
<comment type="subcellular location">
    <subcellularLocation>
        <location evidence="2">Nucleus</location>
    </subcellularLocation>
</comment>
<evidence type="ECO:0000256" key="3">
    <source>
        <dbReference type="ARBA" id="ARBA00009085"/>
    </source>
</evidence>
<dbReference type="InterPro" id="IPR018200">
    <property type="entry name" value="USP_CS"/>
</dbReference>
<dbReference type="AlphaFoldDB" id="A0A0K8S638"/>
<evidence type="ECO:0000256" key="8">
    <source>
        <dbReference type="ARBA" id="ARBA00022807"/>
    </source>
</evidence>
<dbReference type="GO" id="GO:0016579">
    <property type="term" value="P:protein deubiquitination"/>
    <property type="evidence" value="ECO:0007669"/>
    <property type="project" value="InterPro"/>
</dbReference>
<dbReference type="InterPro" id="IPR038765">
    <property type="entry name" value="Papain-like_cys_pep_sf"/>
</dbReference>
<dbReference type="Pfam" id="PF00443">
    <property type="entry name" value="UCH"/>
    <property type="match status" value="1"/>
</dbReference>
<dbReference type="GO" id="GO:0005634">
    <property type="term" value="C:nucleus"/>
    <property type="evidence" value="ECO:0007669"/>
    <property type="project" value="UniProtKB-SubCell"/>
</dbReference>
<dbReference type="PROSITE" id="PS00972">
    <property type="entry name" value="USP_1"/>
    <property type="match status" value="1"/>
</dbReference>
<keyword evidence="9" id="KW-0539">Nucleus</keyword>
<evidence type="ECO:0000256" key="9">
    <source>
        <dbReference type="ARBA" id="ARBA00023242"/>
    </source>
</evidence>
<dbReference type="InterPro" id="IPR050164">
    <property type="entry name" value="Peptidase_C19"/>
</dbReference>
<dbReference type="EC" id="3.4.19.12" evidence="4"/>
<keyword evidence="7" id="KW-0378">Hydrolase</keyword>
<proteinExistence type="inferred from homology"/>
<evidence type="ECO:0000256" key="2">
    <source>
        <dbReference type="ARBA" id="ARBA00004123"/>
    </source>
</evidence>
<dbReference type="InterPro" id="IPR001394">
    <property type="entry name" value="Peptidase_C19_UCH"/>
</dbReference>
<protein>
    <recommendedName>
        <fullName evidence="4">ubiquitinyl hydrolase 1</fullName>
        <ecNumber evidence="4">3.4.19.12</ecNumber>
    </recommendedName>
</protein>
<dbReference type="GO" id="GO:0006508">
    <property type="term" value="P:proteolysis"/>
    <property type="evidence" value="ECO:0007669"/>
    <property type="project" value="UniProtKB-KW"/>
</dbReference>
<comment type="similarity">
    <text evidence="3">Belongs to the peptidase C19 family.</text>
</comment>
<evidence type="ECO:0000256" key="7">
    <source>
        <dbReference type="ARBA" id="ARBA00022801"/>
    </source>
</evidence>